<protein>
    <recommendedName>
        <fullName evidence="5">Lipocalin family protein</fullName>
    </recommendedName>
</protein>
<organism evidence="3 4">
    <name type="scientific">Phycicoccus endophyticus</name>
    <dbReference type="NCBI Taxonomy" id="1690220"/>
    <lineage>
        <taxon>Bacteria</taxon>
        <taxon>Bacillati</taxon>
        <taxon>Actinomycetota</taxon>
        <taxon>Actinomycetes</taxon>
        <taxon>Micrococcales</taxon>
        <taxon>Intrasporangiaceae</taxon>
        <taxon>Phycicoccus</taxon>
    </lineage>
</organism>
<feature type="transmembrane region" description="Helical" evidence="2">
    <location>
        <begin position="12"/>
        <end position="41"/>
    </location>
</feature>
<evidence type="ECO:0000256" key="2">
    <source>
        <dbReference type="SAM" id="Phobius"/>
    </source>
</evidence>
<feature type="region of interest" description="Disordered" evidence="1">
    <location>
        <begin position="48"/>
        <end position="84"/>
    </location>
</feature>
<reference evidence="3 4" key="1">
    <citation type="submission" date="2020-08" db="EMBL/GenBank/DDBJ databases">
        <title>Genome sequence of Phycicoccus endophyticus JCM 31784T.</title>
        <authorList>
            <person name="Hyun D.-W."/>
            <person name="Bae J.-W."/>
        </authorList>
    </citation>
    <scope>NUCLEOTIDE SEQUENCE [LARGE SCALE GENOMIC DNA]</scope>
    <source>
        <strain evidence="3 4">JCM 31784</strain>
    </source>
</reference>
<keyword evidence="2" id="KW-1133">Transmembrane helix</keyword>
<dbReference type="KEGG" id="pei:H9L10_13535"/>
<evidence type="ECO:0008006" key="5">
    <source>
        <dbReference type="Google" id="ProtNLM"/>
    </source>
</evidence>
<dbReference type="Proteomes" id="UP000515976">
    <property type="component" value="Chromosome"/>
</dbReference>
<dbReference type="RefSeq" id="WP_166101317.1">
    <property type="nucleotide sequence ID" value="NZ_BMMY01000006.1"/>
</dbReference>
<dbReference type="EMBL" id="CP060712">
    <property type="protein sequence ID" value="QNN49230.1"/>
    <property type="molecule type" value="Genomic_DNA"/>
</dbReference>
<keyword evidence="2" id="KW-0812">Transmembrane</keyword>
<keyword evidence="4" id="KW-1185">Reference proteome</keyword>
<evidence type="ECO:0000256" key="1">
    <source>
        <dbReference type="SAM" id="MobiDB-lite"/>
    </source>
</evidence>
<evidence type="ECO:0000313" key="3">
    <source>
        <dbReference type="EMBL" id="QNN49230.1"/>
    </source>
</evidence>
<dbReference type="AlphaFoldDB" id="A0A7G9R0V5"/>
<keyword evidence="2" id="KW-0472">Membrane</keyword>
<name>A0A7G9R0V5_9MICO</name>
<sequence length="215" mass="21925">MEEREAVRQGPRTWVVVALTLTAVLAAALLFVGGLVTGVVISHDAASSAAPAPAGGAASSASPTTTAGAGDGSTSGTGSLDPCLVGSWRTVEHSESSDTPQGTVTITGLQRTLEISEDGRERVTYDPTPAEITTDEGSGTIVFDGTAVYSVSTDGGRMSFELESSEGTVTVSVEGADPQTQDLTPGTGPVSYTCSGDRFVETATGFRNVWERTSS</sequence>
<gene>
    <name evidence="3" type="ORF">H9L10_13535</name>
</gene>
<accession>A0A7G9R0V5</accession>
<feature type="compositionally biased region" description="Low complexity" evidence="1">
    <location>
        <begin position="48"/>
        <end position="68"/>
    </location>
</feature>
<evidence type="ECO:0000313" key="4">
    <source>
        <dbReference type="Proteomes" id="UP000515976"/>
    </source>
</evidence>
<proteinExistence type="predicted"/>